<feature type="repeat" description="ANK" evidence="3">
    <location>
        <begin position="84"/>
        <end position="116"/>
    </location>
</feature>
<dbReference type="STRING" id="7897.ENSLACP00000006289"/>
<dbReference type="SUPFAM" id="SSF48403">
    <property type="entry name" value="Ankyrin repeat"/>
    <property type="match status" value="1"/>
</dbReference>
<keyword evidence="2 3" id="KW-0040">ANK repeat</keyword>
<dbReference type="PANTHER" id="PTHR23206:SF8">
    <property type="entry name" value="ANKYRIN REPEAT AND KH DOMAIN-CONTAINING 1"/>
    <property type="match status" value="1"/>
</dbReference>
<dbReference type="eggNOG" id="KOG0504">
    <property type="taxonomic scope" value="Eukaryota"/>
</dbReference>
<dbReference type="InParanoid" id="H3A9G8"/>
<keyword evidence="1" id="KW-0677">Repeat</keyword>
<protein>
    <submittedName>
        <fullName evidence="5">Uncharacterized protein</fullName>
    </submittedName>
</protein>
<dbReference type="Gene3D" id="1.25.40.20">
    <property type="entry name" value="Ankyrin repeat-containing domain"/>
    <property type="match status" value="1"/>
</dbReference>
<feature type="compositionally biased region" description="Basic and acidic residues" evidence="4">
    <location>
        <begin position="351"/>
        <end position="363"/>
    </location>
</feature>
<dbReference type="Proteomes" id="UP000008672">
    <property type="component" value="Unassembled WGS sequence"/>
</dbReference>
<dbReference type="InterPro" id="IPR002110">
    <property type="entry name" value="Ankyrin_rpt"/>
</dbReference>
<sequence>MLKLSETPGAQTGAQALLDAMSNDQIHLARFILDALDCKIVNARTEKAQTPLISSVLLPDPAARSKFMKLLLERGADVNCHDEVGRTALSYACERGYLETVKKLVQHNADPELVDAWGNTALMYAAVTGHTAVVEFLVRAFKRLGLEIDRPNSVGNSAMQVAKYLGHRDCVLALTNICRKGSDHEISNQLALGKKVKNGSSTAGDQLAGKITDNFQEVGQESETPGWPLLQGPPTALDRSGPPIIRRLESIDSINEEDQESDSCPESPGSFVSSARACTSKARQGDRSGESCGHLPPLTKLSDLRSLQISAPYSPRPNKNPMGTHMPSTPTPCGLPSALGILLTPIAPGEAGKDLGSEPEKQKRSAVASGVKRFDESYYQKRCSLPTTVLSPAPPDRLLLPLRRNKTSKNAPISLASPPGTTSTTFAVLGNKLFRRFTFPEFRKPGKELRGEGGGLAALRSPEAGGRGMSRSETFPIAKHHPQVGSKPSIDSISGVKCEFDFQGKIHKL</sequence>
<evidence type="ECO:0000256" key="4">
    <source>
        <dbReference type="SAM" id="MobiDB-lite"/>
    </source>
</evidence>
<feature type="region of interest" description="Disordered" evidence="4">
    <location>
        <begin position="445"/>
        <end position="490"/>
    </location>
</feature>
<dbReference type="PROSITE" id="PS50088">
    <property type="entry name" value="ANK_REPEAT"/>
    <property type="match status" value="2"/>
</dbReference>
<organism evidence="5 6">
    <name type="scientific">Latimeria chalumnae</name>
    <name type="common">Coelacanth</name>
    <dbReference type="NCBI Taxonomy" id="7897"/>
    <lineage>
        <taxon>Eukaryota</taxon>
        <taxon>Metazoa</taxon>
        <taxon>Chordata</taxon>
        <taxon>Craniata</taxon>
        <taxon>Vertebrata</taxon>
        <taxon>Euteleostomi</taxon>
        <taxon>Coelacanthiformes</taxon>
        <taxon>Coelacanthidae</taxon>
        <taxon>Latimeria</taxon>
    </lineage>
</organism>
<evidence type="ECO:0000313" key="6">
    <source>
        <dbReference type="Proteomes" id="UP000008672"/>
    </source>
</evidence>
<feature type="region of interest" description="Disordered" evidence="4">
    <location>
        <begin position="255"/>
        <end position="371"/>
    </location>
</feature>
<evidence type="ECO:0000313" key="5">
    <source>
        <dbReference type="Ensembl" id="ENSLACP00000006289.1"/>
    </source>
</evidence>
<dbReference type="EMBL" id="AFYH01178904">
    <property type="status" value="NOT_ANNOTATED_CDS"/>
    <property type="molecule type" value="Genomic_DNA"/>
</dbReference>
<dbReference type="PROSITE" id="PS50297">
    <property type="entry name" value="ANK_REP_REGION"/>
    <property type="match status" value="1"/>
</dbReference>
<reference evidence="6" key="1">
    <citation type="submission" date="2011-08" db="EMBL/GenBank/DDBJ databases">
        <title>The draft genome of Latimeria chalumnae.</title>
        <authorList>
            <person name="Di Palma F."/>
            <person name="Alfoldi J."/>
            <person name="Johnson J."/>
            <person name="Berlin A."/>
            <person name="Gnerre S."/>
            <person name="Jaffe D."/>
            <person name="MacCallum I."/>
            <person name="Young S."/>
            <person name="Walker B.J."/>
            <person name="Lander E."/>
            <person name="Lindblad-Toh K."/>
        </authorList>
    </citation>
    <scope>NUCLEOTIDE SEQUENCE [LARGE SCALE GENOMIC DNA]</scope>
    <source>
        <strain evidence="6">Wild caught</strain>
    </source>
</reference>
<dbReference type="InterPro" id="IPR051631">
    <property type="entry name" value="Ankyrin-KH/SAM_domain"/>
</dbReference>
<dbReference type="SMART" id="SM00248">
    <property type="entry name" value="ANK"/>
    <property type="match status" value="5"/>
</dbReference>
<dbReference type="InterPro" id="IPR036770">
    <property type="entry name" value="Ankyrin_rpt-contain_sf"/>
</dbReference>
<evidence type="ECO:0000256" key="3">
    <source>
        <dbReference type="PROSITE-ProRule" id="PRU00023"/>
    </source>
</evidence>
<evidence type="ECO:0000256" key="1">
    <source>
        <dbReference type="ARBA" id="ARBA00022737"/>
    </source>
</evidence>
<dbReference type="AlphaFoldDB" id="H3A9G8"/>
<dbReference type="Ensembl" id="ENSLACT00000006342.1">
    <property type="protein sequence ID" value="ENSLACP00000006289.1"/>
    <property type="gene ID" value="ENSLACG00000005579.1"/>
</dbReference>
<evidence type="ECO:0000256" key="2">
    <source>
        <dbReference type="ARBA" id="ARBA00023043"/>
    </source>
</evidence>
<reference evidence="5" key="3">
    <citation type="submission" date="2025-09" db="UniProtKB">
        <authorList>
            <consortium name="Ensembl"/>
        </authorList>
    </citation>
    <scope>IDENTIFICATION</scope>
</reference>
<name>H3A9G8_LATCH</name>
<dbReference type="GeneTree" id="ENSGT00940000163025"/>
<dbReference type="PANTHER" id="PTHR23206">
    <property type="entry name" value="MASK PROTEIN"/>
    <property type="match status" value="1"/>
</dbReference>
<accession>H3A9G8</accession>
<proteinExistence type="predicted"/>
<reference evidence="5" key="2">
    <citation type="submission" date="2025-08" db="UniProtKB">
        <authorList>
            <consortium name="Ensembl"/>
        </authorList>
    </citation>
    <scope>IDENTIFICATION</scope>
</reference>
<keyword evidence="6" id="KW-1185">Reference proteome</keyword>
<dbReference type="Pfam" id="PF12796">
    <property type="entry name" value="Ank_2"/>
    <property type="match status" value="1"/>
</dbReference>
<dbReference type="HOGENOM" id="CLU_602111_0_0_1"/>
<feature type="region of interest" description="Disordered" evidence="4">
    <location>
        <begin position="218"/>
        <end position="242"/>
    </location>
</feature>
<feature type="repeat" description="ANK" evidence="3">
    <location>
        <begin position="47"/>
        <end position="83"/>
    </location>
</feature>
<dbReference type="OMA" id="YYQKRCS"/>